<feature type="compositionally biased region" description="Basic and acidic residues" evidence="1">
    <location>
        <begin position="105"/>
        <end position="118"/>
    </location>
</feature>
<feature type="compositionally biased region" description="Polar residues" evidence="1">
    <location>
        <begin position="90"/>
        <end position="100"/>
    </location>
</feature>
<feature type="compositionally biased region" description="Polar residues" evidence="1">
    <location>
        <begin position="11"/>
        <end position="27"/>
    </location>
</feature>
<dbReference type="Proteomes" id="UP000234585">
    <property type="component" value="Unassembled WGS sequence"/>
</dbReference>
<feature type="region of interest" description="Disordered" evidence="1">
    <location>
        <begin position="255"/>
        <end position="292"/>
    </location>
</feature>
<proteinExistence type="predicted"/>
<feature type="region of interest" description="Disordered" evidence="1">
    <location>
        <begin position="1"/>
        <end position="186"/>
    </location>
</feature>
<dbReference type="OrthoDB" id="5377213at2759"/>
<dbReference type="RefSeq" id="XP_024667620.1">
    <property type="nucleotide sequence ID" value="XM_024820199.1"/>
</dbReference>
<gene>
    <name evidence="2" type="ORF">BDW47DRAFT_91112</name>
</gene>
<name>A0A2I2EZ14_ASPCN</name>
<dbReference type="AlphaFoldDB" id="A0A2I2EZ14"/>
<dbReference type="GeneID" id="36527359"/>
<feature type="compositionally biased region" description="Polar residues" evidence="1">
    <location>
        <begin position="65"/>
        <end position="83"/>
    </location>
</feature>
<sequence length="320" mass="35421">MAPAVPPPEMPSQNRSQSYSADRSSLSLGRDGLGIYTTPAERNRNNPLPHGAIEKSSPGFHHRSTSGTSQISAASHASANTPASRYAQPIGQSPVTSSNPIHGRSASESDNVDKRNRGGEASFHPGTDALSPSTRATPGQRPRLSLQTYDGSFTKLPGTSQTNVATRRSFGYSREPASTLDTASPASRTSLDFVFRSKTRTSTDPISRAATVQAARQAFEEKEAAKTRKLEAQQIKAEEKHLRRMEKQYWRTPLKDDEIGEPTPEKENPEPHHTLETRPLPSQHEPNSGNCKSPRDMWMHFLTWLRTKLFKLQRRMKSLI</sequence>
<accession>A0A2I2EZ14</accession>
<dbReference type="EMBL" id="KZ559201">
    <property type="protein sequence ID" value="PLB33608.1"/>
    <property type="molecule type" value="Genomic_DNA"/>
</dbReference>
<feature type="compositionally biased region" description="Basic and acidic residues" evidence="1">
    <location>
        <begin position="255"/>
        <end position="276"/>
    </location>
</feature>
<organism evidence="2 3">
    <name type="scientific">Aspergillus candidus</name>
    <dbReference type="NCBI Taxonomy" id="41067"/>
    <lineage>
        <taxon>Eukaryota</taxon>
        <taxon>Fungi</taxon>
        <taxon>Dikarya</taxon>
        <taxon>Ascomycota</taxon>
        <taxon>Pezizomycotina</taxon>
        <taxon>Eurotiomycetes</taxon>
        <taxon>Eurotiomycetidae</taxon>
        <taxon>Eurotiales</taxon>
        <taxon>Aspergillaceae</taxon>
        <taxon>Aspergillus</taxon>
        <taxon>Aspergillus subgen. Circumdati</taxon>
    </lineage>
</organism>
<feature type="compositionally biased region" description="Pro residues" evidence="1">
    <location>
        <begin position="1"/>
        <end position="10"/>
    </location>
</feature>
<evidence type="ECO:0000313" key="3">
    <source>
        <dbReference type="Proteomes" id="UP000234585"/>
    </source>
</evidence>
<feature type="compositionally biased region" description="Polar residues" evidence="1">
    <location>
        <begin position="145"/>
        <end position="166"/>
    </location>
</feature>
<keyword evidence="3" id="KW-1185">Reference proteome</keyword>
<evidence type="ECO:0000256" key="1">
    <source>
        <dbReference type="SAM" id="MobiDB-lite"/>
    </source>
</evidence>
<reference evidence="2 3" key="1">
    <citation type="submission" date="2017-12" db="EMBL/GenBank/DDBJ databases">
        <authorList>
            <consortium name="DOE Joint Genome Institute"/>
            <person name="Haridas S."/>
            <person name="Kjaerbolling I."/>
            <person name="Vesth T.C."/>
            <person name="Frisvad J.C."/>
            <person name="Nybo J.L."/>
            <person name="Theobald S."/>
            <person name="Kuo A."/>
            <person name="Bowyer P."/>
            <person name="Matsuda Y."/>
            <person name="Mondo S."/>
            <person name="Lyhne E.K."/>
            <person name="Kogle M.E."/>
            <person name="Clum A."/>
            <person name="Lipzen A."/>
            <person name="Salamov A."/>
            <person name="Ngan C.Y."/>
            <person name="Daum C."/>
            <person name="Chiniquy J."/>
            <person name="Barry K."/>
            <person name="LaButti K."/>
            <person name="Simmons B.A."/>
            <person name="Magnuson J.K."/>
            <person name="Mortensen U.H."/>
            <person name="Larsen T.O."/>
            <person name="Grigoriev I.V."/>
            <person name="Baker S.E."/>
            <person name="Andersen M.R."/>
            <person name="Nordberg H.P."/>
            <person name="Cantor M.N."/>
            <person name="Hua S.X."/>
        </authorList>
    </citation>
    <scope>NUCLEOTIDE SEQUENCE [LARGE SCALE GENOMIC DNA]</scope>
    <source>
        <strain evidence="2 3">CBS 102.13</strain>
    </source>
</reference>
<protein>
    <submittedName>
        <fullName evidence="2">Uncharacterized protein</fullName>
    </submittedName>
</protein>
<evidence type="ECO:0000313" key="2">
    <source>
        <dbReference type="EMBL" id="PLB33608.1"/>
    </source>
</evidence>